<dbReference type="SUPFAM" id="SSF48366">
    <property type="entry name" value="Ras GEF"/>
    <property type="match status" value="1"/>
</dbReference>
<evidence type="ECO:0000313" key="5">
    <source>
        <dbReference type="Proteomes" id="UP001153365"/>
    </source>
</evidence>
<dbReference type="Pfam" id="PF00617">
    <property type="entry name" value="RasGEF"/>
    <property type="match status" value="1"/>
</dbReference>
<dbReference type="Proteomes" id="UP001153365">
    <property type="component" value="Unassembled WGS sequence"/>
</dbReference>
<proteinExistence type="predicted"/>
<evidence type="ECO:0000259" key="3">
    <source>
        <dbReference type="PROSITE" id="PS50009"/>
    </source>
</evidence>
<sequence>MGDRICHVLMNRVETYCGNFVKPRTLMVLKAFNMLTLTATWLQHYGDKMLPMTKAIARMTDKDVGWPLPDTTDKEMIATLLETLPRIRAAFSPTQAALRTKNLEFIEDQLSPVITSSSIGLGSQATTLSLLNKKQDLFRSRADTFSSHDQTTTINSNYTTASANSSPFISVHSQNKLASDQKAEYKLLQDFAQQLMGNTEDMIALQITRLEWDIFAEMTMGVLAGIKAQPVYRLAPTFEVVQQMDLQAYRRYLSLKILMSSQKLFSAYRLARQTASAQCMPYLGTYLQDITAVNEVKEDMKDGKVNLTKFLHISKAAATVLQYKKLAPEI</sequence>
<feature type="domain" description="Ras-GEF" evidence="3">
    <location>
        <begin position="95"/>
        <end position="330"/>
    </location>
</feature>
<dbReference type="InterPro" id="IPR008937">
    <property type="entry name" value="Ras-like_GEF"/>
</dbReference>
<accession>A0AAV0BJR4</accession>
<name>A0AAV0BJR4_PHAPC</name>
<comment type="caution">
    <text evidence="4">The sequence shown here is derived from an EMBL/GenBank/DDBJ whole genome shotgun (WGS) entry which is preliminary data.</text>
</comment>
<dbReference type="GO" id="GO:0005886">
    <property type="term" value="C:plasma membrane"/>
    <property type="evidence" value="ECO:0007669"/>
    <property type="project" value="TreeGrafter"/>
</dbReference>
<dbReference type="Gene3D" id="1.10.840.10">
    <property type="entry name" value="Ras guanine-nucleotide exchange factors catalytic domain"/>
    <property type="match status" value="1"/>
</dbReference>
<dbReference type="InterPro" id="IPR001895">
    <property type="entry name" value="RASGEF_cat_dom"/>
</dbReference>
<evidence type="ECO:0000256" key="1">
    <source>
        <dbReference type="ARBA" id="ARBA00022658"/>
    </source>
</evidence>
<keyword evidence="1 2" id="KW-0344">Guanine-nucleotide releasing factor</keyword>
<dbReference type="PANTHER" id="PTHR23113:SF368">
    <property type="entry name" value="CELL DIVISION CONTROL PROTEIN 25"/>
    <property type="match status" value="1"/>
</dbReference>
<reference evidence="4" key="1">
    <citation type="submission" date="2022-06" db="EMBL/GenBank/DDBJ databases">
        <authorList>
            <consortium name="SYNGENTA / RWTH Aachen University"/>
        </authorList>
    </citation>
    <scope>NUCLEOTIDE SEQUENCE</scope>
</reference>
<dbReference type="GO" id="GO:0007265">
    <property type="term" value="P:Ras protein signal transduction"/>
    <property type="evidence" value="ECO:0007669"/>
    <property type="project" value="TreeGrafter"/>
</dbReference>
<dbReference type="AlphaFoldDB" id="A0AAV0BJR4"/>
<dbReference type="GO" id="GO:0005085">
    <property type="term" value="F:guanyl-nucleotide exchange factor activity"/>
    <property type="evidence" value="ECO:0007669"/>
    <property type="project" value="UniProtKB-KW"/>
</dbReference>
<keyword evidence="5" id="KW-1185">Reference proteome</keyword>
<gene>
    <name evidence="4" type="ORF">PPACK8108_LOCUS21517</name>
</gene>
<dbReference type="PANTHER" id="PTHR23113">
    <property type="entry name" value="GUANINE NUCLEOTIDE EXCHANGE FACTOR"/>
    <property type="match status" value="1"/>
</dbReference>
<dbReference type="EMBL" id="CALTRL010005817">
    <property type="protein sequence ID" value="CAH7686817.1"/>
    <property type="molecule type" value="Genomic_DNA"/>
</dbReference>
<dbReference type="InterPro" id="IPR023578">
    <property type="entry name" value="Ras_GEF_dom_sf"/>
</dbReference>
<evidence type="ECO:0000256" key="2">
    <source>
        <dbReference type="PROSITE-ProRule" id="PRU00168"/>
    </source>
</evidence>
<dbReference type="PROSITE" id="PS50009">
    <property type="entry name" value="RASGEF_CAT"/>
    <property type="match status" value="1"/>
</dbReference>
<protein>
    <submittedName>
        <fullName evidence="4">Ras guanine nucleotide exchange factor domain-containing protein</fullName>
    </submittedName>
</protein>
<dbReference type="InterPro" id="IPR036964">
    <property type="entry name" value="RASGEF_cat_dom_sf"/>
</dbReference>
<evidence type="ECO:0000313" key="4">
    <source>
        <dbReference type="EMBL" id="CAH7686817.1"/>
    </source>
</evidence>
<organism evidence="4 5">
    <name type="scientific">Phakopsora pachyrhizi</name>
    <name type="common">Asian soybean rust disease fungus</name>
    <dbReference type="NCBI Taxonomy" id="170000"/>
    <lineage>
        <taxon>Eukaryota</taxon>
        <taxon>Fungi</taxon>
        <taxon>Dikarya</taxon>
        <taxon>Basidiomycota</taxon>
        <taxon>Pucciniomycotina</taxon>
        <taxon>Pucciniomycetes</taxon>
        <taxon>Pucciniales</taxon>
        <taxon>Phakopsoraceae</taxon>
        <taxon>Phakopsora</taxon>
    </lineage>
</organism>